<keyword evidence="1" id="KW-0472">Membrane</keyword>
<proteinExistence type="predicted"/>
<keyword evidence="1" id="KW-0812">Transmembrane</keyword>
<reference evidence="2" key="1">
    <citation type="journal article" date="2021" name="Proc. Natl. Acad. Sci. U.S.A.">
        <title>A Catalog of Tens of Thousands of Viruses from Human Metagenomes Reveals Hidden Associations with Chronic Diseases.</title>
        <authorList>
            <person name="Tisza M.J."/>
            <person name="Buck C.B."/>
        </authorList>
    </citation>
    <scope>NUCLEOTIDE SEQUENCE</scope>
    <source>
        <strain evidence="2">CtcyQ27</strain>
    </source>
</reference>
<evidence type="ECO:0000313" key="2">
    <source>
        <dbReference type="EMBL" id="DAF93144.1"/>
    </source>
</evidence>
<evidence type="ECO:0000256" key="1">
    <source>
        <dbReference type="SAM" id="Phobius"/>
    </source>
</evidence>
<accession>A0A8S5UF90</accession>
<name>A0A8S5UF90_9CAUD</name>
<protein>
    <submittedName>
        <fullName evidence="2">Uncharacterized protein</fullName>
    </submittedName>
</protein>
<keyword evidence="1" id="KW-1133">Transmembrane helix</keyword>
<organism evidence="2">
    <name type="scientific">Myoviridae sp. ctcyQ27</name>
    <dbReference type="NCBI Taxonomy" id="2825139"/>
    <lineage>
        <taxon>Viruses</taxon>
        <taxon>Duplodnaviria</taxon>
        <taxon>Heunggongvirae</taxon>
        <taxon>Uroviricota</taxon>
        <taxon>Caudoviricetes</taxon>
    </lineage>
</organism>
<dbReference type="EMBL" id="BK016080">
    <property type="protein sequence ID" value="DAF93144.1"/>
    <property type="molecule type" value="Genomic_DNA"/>
</dbReference>
<feature type="transmembrane region" description="Helical" evidence="1">
    <location>
        <begin position="25"/>
        <end position="44"/>
    </location>
</feature>
<sequence>MFPCVIFQCGGKGQWYGSKNQVARIVVYFGSIIWEESIIILMVIR</sequence>